<dbReference type="Pfam" id="PF06925">
    <property type="entry name" value="MGDG_synth"/>
    <property type="match status" value="1"/>
</dbReference>
<dbReference type="GO" id="GO:0009247">
    <property type="term" value="P:glycolipid biosynthetic process"/>
    <property type="evidence" value="ECO:0007669"/>
    <property type="project" value="InterPro"/>
</dbReference>
<evidence type="ECO:0000256" key="1">
    <source>
        <dbReference type="ARBA" id="ARBA00006962"/>
    </source>
</evidence>
<evidence type="ECO:0000256" key="2">
    <source>
        <dbReference type="ARBA" id="ARBA00022676"/>
    </source>
</evidence>
<dbReference type="GO" id="GO:0016020">
    <property type="term" value="C:membrane"/>
    <property type="evidence" value="ECO:0007669"/>
    <property type="project" value="GOC"/>
</dbReference>
<dbReference type="KEGG" id="dzi:111304046"/>
<dbReference type="GO" id="GO:0016758">
    <property type="term" value="F:hexosyltransferase activity"/>
    <property type="evidence" value="ECO:0007669"/>
    <property type="project" value="InterPro"/>
</dbReference>
<dbReference type="GeneID" id="111304046"/>
<comment type="similarity">
    <text evidence="1">Belongs to the glycosyltransferase 28 family.</text>
</comment>
<reference evidence="6" key="1">
    <citation type="submission" date="2025-08" db="UniProtKB">
        <authorList>
            <consortium name="RefSeq"/>
        </authorList>
    </citation>
    <scope>IDENTIFICATION</scope>
    <source>
        <tissue evidence="6">Fruit stalk</tissue>
    </source>
</reference>
<keyword evidence="2" id="KW-0328">Glycosyltransferase</keyword>
<protein>
    <submittedName>
        <fullName evidence="6">Monogalactosyldiacylglycerol synthase, chloroplastic-like isoform X1</fullName>
    </submittedName>
</protein>
<evidence type="ECO:0000256" key="3">
    <source>
        <dbReference type="ARBA" id="ARBA00022679"/>
    </source>
</evidence>
<dbReference type="RefSeq" id="XP_022756298.1">
    <property type="nucleotide sequence ID" value="XM_022900563.1"/>
</dbReference>
<dbReference type="InterPro" id="IPR009695">
    <property type="entry name" value="Diacylglyc_glucosyltr_N"/>
</dbReference>
<evidence type="ECO:0000313" key="5">
    <source>
        <dbReference type="Proteomes" id="UP000515121"/>
    </source>
</evidence>
<evidence type="ECO:0000313" key="6">
    <source>
        <dbReference type="RefSeq" id="XP_022756298.1"/>
    </source>
</evidence>
<feature type="domain" description="Diacylglycerol glucosyltransferase N-terminal" evidence="4">
    <location>
        <begin position="10"/>
        <end position="87"/>
    </location>
</feature>
<dbReference type="AlphaFoldDB" id="A0A6P5ZU17"/>
<dbReference type="Proteomes" id="UP000515121">
    <property type="component" value="Unplaced"/>
</dbReference>
<gene>
    <name evidence="6" type="primary">LOC111304046</name>
</gene>
<dbReference type="PANTHER" id="PTHR43025:SF3">
    <property type="entry name" value="MONOGALACTOSYLDIACYLGLYCEROL SYNTHASE 1, CHLOROPLASTIC"/>
    <property type="match status" value="1"/>
</dbReference>
<accession>A0A6P5ZU17</accession>
<dbReference type="PANTHER" id="PTHR43025">
    <property type="entry name" value="MONOGALACTOSYLDIACYLGLYCEROL SYNTHASE"/>
    <property type="match status" value="1"/>
</dbReference>
<proteinExistence type="inferred from homology"/>
<organism evidence="5 6">
    <name type="scientific">Durio zibethinus</name>
    <name type="common">Durian</name>
    <dbReference type="NCBI Taxonomy" id="66656"/>
    <lineage>
        <taxon>Eukaryota</taxon>
        <taxon>Viridiplantae</taxon>
        <taxon>Streptophyta</taxon>
        <taxon>Embryophyta</taxon>
        <taxon>Tracheophyta</taxon>
        <taxon>Spermatophyta</taxon>
        <taxon>Magnoliopsida</taxon>
        <taxon>eudicotyledons</taxon>
        <taxon>Gunneridae</taxon>
        <taxon>Pentapetalae</taxon>
        <taxon>rosids</taxon>
        <taxon>malvids</taxon>
        <taxon>Malvales</taxon>
        <taxon>Malvaceae</taxon>
        <taxon>Helicteroideae</taxon>
        <taxon>Durio</taxon>
    </lineage>
</organism>
<keyword evidence="3" id="KW-0808">Transferase</keyword>
<name>A0A6P5ZU17_DURZI</name>
<dbReference type="InterPro" id="IPR050519">
    <property type="entry name" value="Glycosyltransf_28_UgtP"/>
</dbReference>
<dbReference type="OrthoDB" id="200404at2759"/>
<evidence type="ECO:0000259" key="4">
    <source>
        <dbReference type="Pfam" id="PF06925"/>
    </source>
</evidence>
<keyword evidence="5" id="KW-1185">Reference proteome</keyword>
<sequence length="135" mass="15834">MSDTVGGYRVSAEAIKATFNEEFGDDYQVFVTNLWSDHTPWPFNQLPKSYNFLVKLGSLWKMTYYISAPRVVHQSNFAATSTFIARRTVRTETFEIFLKLKFSDGCSCLSTQIKTPFNFQVRRYRIYLLIIHFIF</sequence>